<comment type="caution">
    <text evidence="8">The sequence shown here is derived from an EMBL/GenBank/DDBJ whole genome shotgun (WGS) entry which is preliminary data.</text>
</comment>
<feature type="coiled-coil region" evidence="3">
    <location>
        <begin position="267"/>
        <end position="329"/>
    </location>
</feature>
<dbReference type="InterPro" id="IPR036034">
    <property type="entry name" value="PDZ_sf"/>
</dbReference>
<feature type="domain" description="PDZ" evidence="7">
    <location>
        <begin position="1098"/>
        <end position="1177"/>
    </location>
</feature>
<dbReference type="Gene3D" id="3.40.50.300">
    <property type="entry name" value="P-loop containing nucleotide triphosphate hydrolases"/>
    <property type="match status" value="1"/>
</dbReference>
<feature type="domain" description="PDZ" evidence="7">
    <location>
        <begin position="621"/>
        <end position="698"/>
    </location>
</feature>
<accession>A0A6G0YYC6</accession>
<dbReference type="SUPFAM" id="SSF50156">
    <property type="entry name" value="PDZ domain-like"/>
    <property type="match status" value="4"/>
</dbReference>
<dbReference type="PROSITE" id="PS50106">
    <property type="entry name" value="PDZ"/>
    <property type="match status" value="4"/>
</dbReference>
<feature type="compositionally biased region" description="Low complexity" evidence="4">
    <location>
        <begin position="1017"/>
        <end position="1030"/>
    </location>
</feature>
<dbReference type="InterPro" id="IPR008144">
    <property type="entry name" value="Guanylate_kin-like_dom"/>
</dbReference>
<evidence type="ECO:0000256" key="2">
    <source>
        <dbReference type="PROSITE-ProRule" id="PRU00192"/>
    </source>
</evidence>
<protein>
    <submittedName>
        <fullName evidence="8">Disks large 5</fullName>
    </submittedName>
</protein>
<feature type="compositionally biased region" description="Low complexity" evidence="4">
    <location>
        <begin position="1187"/>
        <end position="1199"/>
    </location>
</feature>
<feature type="region of interest" description="Disordered" evidence="4">
    <location>
        <begin position="1006"/>
        <end position="1044"/>
    </location>
</feature>
<dbReference type="Gene3D" id="2.30.30.40">
    <property type="entry name" value="SH3 Domains"/>
    <property type="match status" value="1"/>
</dbReference>
<dbReference type="InterPro" id="IPR001452">
    <property type="entry name" value="SH3_domain"/>
</dbReference>
<dbReference type="Proteomes" id="UP000478052">
    <property type="component" value="Unassembled WGS sequence"/>
</dbReference>
<dbReference type="InterPro" id="IPR053004">
    <property type="entry name" value="MAGUK_Signaling_Regulators"/>
</dbReference>
<evidence type="ECO:0000259" key="5">
    <source>
        <dbReference type="PROSITE" id="PS50002"/>
    </source>
</evidence>
<dbReference type="InterPro" id="IPR036028">
    <property type="entry name" value="SH3-like_dom_sf"/>
</dbReference>
<dbReference type="SMART" id="SM00072">
    <property type="entry name" value="GuKc"/>
    <property type="match status" value="1"/>
</dbReference>
<dbReference type="CDD" id="cd06767">
    <property type="entry name" value="PDZ3_DLG5-like"/>
    <property type="match status" value="1"/>
</dbReference>
<dbReference type="PROSITE" id="PS50052">
    <property type="entry name" value="GUANYLATE_KINASE_2"/>
    <property type="match status" value="1"/>
</dbReference>
<feature type="region of interest" description="Disordered" evidence="4">
    <location>
        <begin position="1"/>
        <end position="41"/>
    </location>
</feature>
<feature type="region of interest" description="Disordered" evidence="4">
    <location>
        <begin position="718"/>
        <end position="738"/>
    </location>
</feature>
<dbReference type="InterPro" id="IPR008145">
    <property type="entry name" value="GK/Ca_channel_bsu"/>
</dbReference>
<feature type="region of interest" description="Disordered" evidence="4">
    <location>
        <begin position="1183"/>
        <end position="1233"/>
    </location>
</feature>
<evidence type="ECO:0000313" key="9">
    <source>
        <dbReference type="Proteomes" id="UP000478052"/>
    </source>
</evidence>
<feature type="region of interest" description="Disordered" evidence="4">
    <location>
        <begin position="784"/>
        <end position="828"/>
    </location>
</feature>
<feature type="compositionally biased region" description="Basic and acidic residues" evidence="4">
    <location>
        <begin position="20"/>
        <end position="41"/>
    </location>
</feature>
<feature type="coiled-coil region" evidence="3">
    <location>
        <begin position="155"/>
        <end position="231"/>
    </location>
</feature>
<feature type="domain" description="PDZ" evidence="7">
    <location>
        <begin position="525"/>
        <end position="612"/>
    </location>
</feature>
<sequence>MSSNNTIENSKNTDMLTRSYSDRSNDRNRDANSNRERDYDGLKQQCDKAMHELMMLRRQHGETVRRYDQTRKELEYYRGQNQVMINQIEQAAQESSSLRAKLAAEKQILNRSEQDIPEDDTASGDSLNDHFMPYDSRLEDYEALRKGYEDLRTTHSAAVDKMDMMKDEINQLKKQCNELFKERDIAFRERDGLKQQCTAAIRQWDLTLRERNDLQEAIQKVQQQHEEAVQEMKAAVAYSVKSSKELKDLNKAHDAAVKEYRLIMSERDSVHNELEKLSEDLSQAYNKNKSLENEIKSCRDEKKTLQLHIESLKREISSALHDRDKALKECNDYQERFGEITAKNESQREFKSHLDYGFSRERENRNDSREQVASLDLFNSCQKERMDNLDQANQEIERLRKLADKYRNELDESLEEAEVSKRRRDWAFSERDKIVLERESIRTLCDSLRKQRDDAVSKLARAMRDCDDIMKQKSDTAKELNDFKEKMEAQLEKEARLLQLQATGRYSQDSAIDTDLQDWDTEILNIDLGVLGPNEDLGIDLLGGRDDPLYPNDNAIYISSVNKGSVAARKLRVNDCILRVNSLDCTSISKRLVLETMRSLSSATLVVRRRKPASPSRSLFTTQLQVNNYDHGISLETGIYINKITPGSLAAKDGNLDVGDRVLSINNTTVDNIKNSREAMLLLHEPGDVLTITTMKSTYCAGNCGSGPNRDIYKKYTNSTTQTDKSSYSRYQESYQKPQYVQSRRVMLDVPEKPHRNPSPVNNSISERDQEDAIAELDSVIDAFRPHPAPPTTAKHSSRHRKSKELDKNGGTWPKARSGPVIEHGTGTILHPRKNKERLPLSVLLNNPPSWSSQNNSKTDTSSIDFSVRSGKVGKDVMDYYVKKKTGKYTNSDTESNAGDSLATRPSSHMYGPPSTNAHHFFTPQYSRYSQPSPSHSGESMLYCFEPPYSHVSQFHHSHSPSVDMHYNRHTTRSPHRIMTNIGYRGEDMPESYHGYEVGTFPRKRETPRFRIPSNPSVASKSSGGAVGISTGSIDRSVSSERDSPMPTFRVEVLNPGQIAMPANKRQSLPEYGWASKYLKKPLLRGVGSGPLTGELRWISIEKSVEPLGIQISCVDSGGVFVSTVSEHSVASKVGLQVGDQLLEVCGINMRSATYQLAANVLRQCGNSITMLVQYSPDKYQELEGAESSTSSRSETPTPCNSPTVNRKSTGTSVINHGMTTLTRRKSDRNTDSRSLRAYEPRYFIMETRKCSNLGISLVGGNAVGIFVHSVNLNSLAYNAGLRTGDRILEYNGTDLREATAEEAAYELAKPAEKVTVLAQYLIDKYNEIKDKPGDSFFIRALFDRTIELNDAGSNSSQLQFRKDDVLYVDNTMYNGVPGNWRAWLVDHNGYKQQVGIIPSKYKVEEELVIRRSGGELEGDARRATRRSFFRRKKHQRSSSKELASFSNINLGWYSSDSGTLHDDAIVIASYQRVIRLNCKCNCMNKNNSVFTIFNISVELILAEPSIRPVMVVGPLADCVTDKLIVDFPDLFMRYIPEAKHCSQASMEKGVADSLYIDYRKKGSVYECVSVSGLKEACSKNCHCIIDIGLTSVERLHRHHIYPIVLLIKFKSTKQVKEAKDSRSSHDKISAKAAKEMYEHALKLESEYRHYISAVIPAGVNVAYMCTQIKAAVDLEQSKTLWVPSPTPL</sequence>
<dbReference type="PROSITE" id="PS50002">
    <property type="entry name" value="SH3"/>
    <property type="match status" value="1"/>
</dbReference>
<dbReference type="InterPro" id="IPR027417">
    <property type="entry name" value="P-loop_NTPase"/>
</dbReference>
<name>A0A6G0YYC6_APHCR</name>
<dbReference type="SMART" id="SM00228">
    <property type="entry name" value="PDZ"/>
    <property type="match status" value="4"/>
</dbReference>
<feature type="coiled-coil region" evidence="3">
    <location>
        <begin position="379"/>
        <end position="501"/>
    </location>
</feature>
<dbReference type="OrthoDB" id="10067129at2759"/>
<evidence type="ECO:0000256" key="4">
    <source>
        <dbReference type="SAM" id="MobiDB-lite"/>
    </source>
</evidence>
<evidence type="ECO:0000313" key="8">
    <source>
        <dbReference type="EMBL" id="KAF0763189.1"/>
    </source>
</evidence>
<reference evidence="8 9" key="1">
    <citation type="submission" date="2019-08" db="EMBL/GenBank/DDBJ databases">
        <title>Whole genome of Aphis craccivora.</title>
        <authorList>
            <person name="Voronova N.V."/>
            <person name="Shulinski R.S."/>
            <person name="Bandarenka Y.V."/>
            <person name="Zhorov D.G."/>
            <person name="Warner D."/>
        </authorList>
    </citation>
    <scope>NUCLEOTIDE SEQUENCE [LARGE SCALE GENOMIC DNA]</scope>
    <source>
        <strain evidence="8">180601</strain>
        <tissue evidence="8">Whole Body</tissue>
    </source>
</reference>
<dbReference type="InterPro" id="IPR035537">
    <property type="entry name" value="DLG5_SH3"/>
</dbReference>
<keyword evidence="3" id="KW-0175">Coiled coil</keyword>
<proteinExistence type="predicted"/>
<dbReference type="EMBL" id="VUJU01001944">
    <property type="protein sequence ID" value="KAF0763189.1"/>
    <property type="molecule type" value="Genomic_DNA"/>
</dbReference>
<dbReference type="GO" id="GO:0005886">
    <property type="term" value="C:plasma membrane"/>
    <property type="evidence" value="ECO:0007669"/>
    <property type="project" value="TreeGrafter"/>
</dbReference>
<feature type="domain" description="Guanylate kinase-like" evidence="6">
    <location>
        <begin position="1543"/>
        <end position="1674"/>
    </location>
</feature>
<organism evidence="8 9">
    <name type="scientific">Aphis craccivora</name>
    <name type="common">Cowpea aphid</name>
    <dbReference type="NCBI Taxonomy" id="307492"/>
    <lineage>
        <taxon>Eukaryota</taxon>
        <taxon>Metazoa</taxon>
        <taxon>Ecdysozoa</taxon>
        <taxon>Arthropoda</taxon>
        <taxon>Hexapoda</taxon>
        <taxon>Insecta</taxon>
        <taxon>Pterygota</taxon>
        <taxon>Neoptera</taxon>
        <taxon>Paraneoptera</taxon>
        <taxon>Hemiptera</taxon>
        <taxon>Sternorrhyncha</taxon>
        <taxon>Aphidomorpha</taxon>
        <taxon>Aphidoidea</taxon>
        <taxon>Aphididae</taxon>
        <taxon>Aphidini</taxon>
        <taxon>Aphis</taxon>
        <taxon>Aphis</taxon>
    </lineage>
</organism>
<feature type="domain" description="PDZ" evidence="7">
    <location>
        <begin position="1243"/>
        <end position="1317"/>
    </location>
</feature>
<evidence type="ECO:0000256" key="3">
    <source>
        <dbReference type="SAM" id="Coils"/>
    </source>
</evidence>
<dbReference type="PROSITE" id="PS50890">
    <property type="entry name" value="PUA"/>
    <property type="match status" value="1"/>
</dbReference>
<dbReference type="SUPFAM" id="SSF50044">
    <property type="entry name" value="SH3-domain"/>
    <property type="match status" value="1"/>
</dbReference>
<dbReference type="CDD" id="cd11860">
    <property type="entry name" value="SH3_DLG5"/>
    <property type="match status" value="1"/>
</dbReference>
<dbReference type="PANTHER" id="PTHR46360">
    <property type="entry name" value="DISKS LARGE HOMOLOG 5"/>
    <property type="match status" value="1"/>
</dbReference>
<dbReference type="Gene3D" id="2.30.42.10">
    <property type="match status" value="4"/>
</dbReference>
<feature type="region of interest" description="Disordered" evidence="4">
    <location>
        <begin position="109"/>
        <end position="131"/>
    </location>
</feature>
<evidence type="ECO:0000259" key="7">
    <source>
        <dbReference type="PROSITE" id="PS50106"/>
    </source>
</evidence>
<feature type="compositionally biased region" description="Polar residues" evidence="4">
    <location>
        <begin position="1"/>
        <end position="16"/>
    </location>
</feature>
<dbReference type="Pfam" id="PF00625">
    <property type="entry name" value="Guanylate_kin"/>
    <property type="match status" value="1"/>
</dbReference>
<gene>
    <name evidence="8" type="ORF">FWK35_00012277</name>
</gene>
<dbReference type="InterPro" id="IPR001478">
    <property type="entry name" value="PDZ"/>
</dbReference>
<dbReference type="Pfam" id="PF00595">
    <property type="entry name" value="PDZ"/>
    <property type="match status" value="4"/>
</dbReference>
<keyword evidence="9" id="KW-1185">Reference proteome</keyword>
<evidence type="ECO:0000256" key="1">
    <source>
        <dbReference type="ARBA" id="ARBA00022443"/>
    </source>
</evidence>
<evidence type="ECO:0000259" key="6">
    <source>
        <dbReference type="PROSITE" id="PS50052"/>
    </source>
</evidence>
<feature type="domain" description="SH3" evidence="5">
    <location>
        <begin position="1334"/>
        <end position="1408"/>
    </location>
</feature>
<dbReference type="SUPFAM" id="SSF52540">
    <property type="entry name" value="P-loop containing nucleoside triphosphate hydrolases"/>
    <property type="match status" value="1"/>
</dbReference>
<dbReference type="PANTHER" id="PTHR46360:SF1">
    <property type="entry name" value="DISKS LARGE HOMOLOG 5"/>
    <property type="match status" value="1"/>
</dbReference>
<feature type="compositionally biased region" description="Polar residues" evidence="4">
    <location>
        <begin position="1201"/>
        <end position="1222"/>
    </location>
</feature>
<keyword evidence="1 2" id="KW-0728">SH3 domain</keyword>
<dbReference type="GO" id="GO:0035331">
    <property type="term" value="P:negative regulation of hippo signaling"/>
    <property type="evidence" value="ECO:0007669"/>
    <property type="project" value="TreeGrafter"/>
</dbReference>